<dbReference type="PROSITE" id="PS00606">
    <property type="entry name" value="KS3_1"/>
    <property type="match status" value="1"/>
</dbReference>
<dbReference type="InterPro" id="IPR020841">
    <property type="entry name" value="PKS_Beta-ketoAc_synthase_dom"/>
</dbReference>
<dbReference type="Pfam" id="PF00109">
    <property type="entry name" value="ketoacyl-synt"/>
    <property type="match status" value="1"/>
</dbReference>
<dbReference type="InterPro" id="IPR020843">
    <property type="entry name" value="ER"/>
</dbReference>
<dbReference type="InterPro" id="IPR014030">
    <property type="entry name" value="Ketoacyl_synth_N"/>
</dbReference>
<dbReference type="InterPro" id="IPR042104">
    <property type="entry name" value="PKS_dehydratase_sf"/>
</dbReference>
<dbReference type="EMBL" id="PUHP01000612">
    <property type="protein sequence ID" value="TQN68889.1"/>
    <property type="molecule type" value="Genomic_DNA"/>
</dbReference>
<keyword evidence="2" id="KW-0597">Phosphoprotein</keyword>
<dbReference type="SUPFAM" id="SSF53335">
    <property type="entry name" value="S-adenosyl-L-methionine-dependent methyltransferases"/>
    <property type="match status" value="1"/>
</dbReference>
<evidence type="ECO:0000259" key="11">
    <source>
        <dbReference type="PROSITE" id="PS50075"/>
    </source>
</evidence>
<dbReference type="SUPFAM" id="SSF53901">
    <property type="entry name" value="Thiolase-like"/>
    <property type="match status" value="1"/>
</dbReference>
<dbReference type="GO" id="GO:0031177">
    <property type="term" value="F:phosphopantetheine binding"/>
    <property type="evidence" value="ECO:0007669"/>
    <property type="project" value="InterPro"/>
</dbReference>
<proteinExistence type="predicted"/>
<feature type="region of interest" description="N-terminal hotdog fold" evidence="9">
    <location>
        <begin position="1011"/>
        <end position="1146"/>
    </location>
</feature>
<dbReference type="InterPro" id="IPR016036">
    <property type="entry name" value="Malonyl_transacylase_ACP-bd"/>
</dbReference>
<dbReference type="GO" id="GO:0004312">
    <property type="term" value="F:fatty acid synthase activity"/>
    <property type="evidence" value="ECO:0007669"/>
    <property type="project" value="TreeGrafter"/>
</dbReference>
<dbReference type="Gene3D" id="3.40.50.150">
    <property type="entry name" value="Vaccinia Virus protein VP39"/>
    <property type="match status" value="1"/>
</dbReference>
<evidence type="ECO:0000259" key="13">
    <source>
        <dbReference type="PROSITE" id="PS52019"/>
    </source>
</evidence>
<dbReference type="Pfam" id="PF08242">
    <property type="entry name" value="Methyltransf_12"/>
    <property type="match status" value="1"/>
</dbReference>
<dbReference type="CDD" id="cd05195">
    <property type="entry name" value="enoyl_red"/>
    <property type="match status" value="1"/>
</dbReference>
<dbReference type="CDD" id="cd00833">
    <property type="entry name" value="PKS"/>
    <property type="match status" value="1"/>
</dbReference>
<dbReference type="Proteomes" id="UP000326340">
    <property type="component" value="Unassembled WGS sequence"/>
</dbReference>
<dbReference type="InterPro" id="IPR018201">
    <property type="entry name" value="Ketoacyl_synth_AS"/>
</dbReference>
<dbReference type="FunFam" id="3.40.47.10:FF:000019">
    <property type="entry name" value="Polyketide synthase type I"/>
    <property type="match status" value="1"/>
</dbReference>
<feature type="compositionally biased region" description="Polar residues" evidence="10">
    <location>
        <begin position="496"/>
        <end position="506"/>
    </location>
</feature>
<dbReference type="SUPFAM" id="SSF51735">
    <property type="entry name" value="NAD(P)-binding Rossmann-fold domains"/>
    <property type="match status" value="3"/>
</dbReference>
<dbReference type="Gene3D" id="3.90.180.10">
    <property type="entry name" value="Medium-chain alcohol dehydrogenases, catalytic domain"/>
    <property type="match status" value="1"/>
</dbReference>
<feature type="compositionally biased region" description="Gly residues" evidence="10">
    <location>
        <begin position="1445"/>
        <end position="1457"/>
    </location>
</feature>
<dbReference type="InterPro" id="IPR016039">
    <property type="entry name" value="Thiolase-like"/>
</dbReference>
<evidence type="ECO:0000256" key="9">
    <source>
        <dbReference type="PROSITE-ProRule" id="PRU01363"/>
    </source>
</evidence>
<dbReference type="Pfam" id="PF23114">
    <property type="entry name" value="NAD-bd_HRPKS_sdrA"/>
    <property type="match status" value="1"/>
</dbReference>
<accession>A0A5Q4BQL3</accession>
<feature type="region of interest" description="Disordered" evidence="10">
    <location>
        <begin position="1437"/>
        <end position="1459"/>
    </location>
</feature>
<dbReference type="InterPro" id="IPR016035">
    <property type="entry name" value="Acyl_Trfase/lysoPLipase"/>
</dbReference>
<dbReference type="PROSITE" id="PS52019">
    <property type="entry name" value="PKS_MFAS_DH"/>
    <property type="match status" value="1"/>
</dbReference>
<name>A0A5Q4BQL3_9PEZI</name>
<reference evidence="14 15" key="1">
    <citation type="journal article" date="2019" name="Sci. Rep.">
        <title>Colletotrichum shisoi sp. nov., an anthracnose pathogen of Perilla frutescens in Japan: molecular phylogenetic, morphological and genomic evidence.</title>
        <authorList>
            <person name="Gan P."/>
            <person name="Tsushima A."/>
            <person name="Hiroyama R."/>
            <person name="Narusaka M."/>
            <person name="Takano Y."/>
            <person name="Narusaka Y."/>
            <person name="Kawaradani M."/>
            <person name="Damm U."/>
            <person name="Shirasu K."/>
        </authorList>
    </citation>
    <scope>NUCLEOTIDE SEQUENCE [LARGE SCALE GENOMIC DNA]</scope>
    <source>
        <strain evidence="14 15">PG-2018a</strain>
    </source>
</reference>
<evidence type="ECO:0000256" key="10">
    <source>
        <dbReference type="SAM" id="MobiDB-lite"/>
    </source>
</evidence>
<dbReference type="InterPro" id="IPR036736">
    <property type="entry name" value="ACP-like_sf"/>
</dbReference>
<dbReference type="SUPFAM" id="SSF50129">
    <property type="entry name" value="GroES-like"/>
    <property type="match status" value="1"/>
</dbReference>
<dbReference type="GO" id="GO:0006633">
    <property type="term" value="P:fatty acid biosynthetic process"/>
    <property type="evidence" value="ECO:0007669"/>
    <property type="project" value="InterPro"/>
</dbReference>
<keyword evidence="1" id="KW-0596">Phosphopantetheine</keyword>
<feature type="domain" description="Ketosynthase family 3 (KS3)" evidence="12">
    <location>
        <begin position="9"/>
        <end position="434"/>
    </location>
</feature>
<dbReference type="Pfam" id="PF13602">
    <property type="entry name" value="ADH_zinc_N_2"/>
    <property type="match status" value="1"/>
</dbReference>
<evidence type="ECO:0000256" key="2">
    <source>
        <dbReference type="ARBA" id="ARBA00022553"/>
    </source>
</evidence>
<dbReference type="InterPro" id="IPR013154">
    <property type="entry name" value="ADH-like_N"/>
</dbReference>
<dbReference type="Gene3D" id="3.40.50.720">
    <property type="entry name" value="NAD(P)-binding Rossmann-like Domain"/>
    <property type="match status" value="3"/>
</dbReference>
<dbReference type="InterPro" id="IPR013968">
    <property type="entry name" value="PKS_KR"/>
</dbReference>
<feature type="domain" description="Carrier" evidence="11">
    <location>
        <begin position="2586"/>
        <end position="2664"/>
    </location>
</feature>
<dbReference type="InterPro" id="IPR014043">
    <property type="entry name" value="Acyl_transferase_dom"/>
</dbReference>
<dbReference type="Pfam" id="PF23297">
    <property type="entry name" value="ACP_SdgA_C"/>
    <property type="match status" value="1"/>
</dbReference>
<dbReference type="GO" id="GO:0008168">
    <property type="term" value="F:methyltransferase activity"/>
    <property type="evidence" value="ECO:0007669"/>
    <property type="project" value="UniProtKB-KW"/>
</dbReference>
<dbReference type="Pfam" id="PF08240">
    <property type="entry name" value="ADH_N"/>
    <property type="match status" value="1"/>
</dbReference>
<dbReference type="OrthoDB" id="329835at2759"/>
<dbReference type="InterPro" id="IPR020807">
    <property type="entry name" value="PKS_DH"/>
</dbReference>
<evidence type="ECO:0000259" key="12">
    <source>
        <dbReference type="PROSITE" id="PS52004"/>
    </source>
</evidence>
<dbReference type="InterPro" id="IPR036291">
    <property type="entry name" value="NAD(P)-bd_dom_sf"/>
</dbReference>
<dbReference type="InterPro" id="IPR006162">
    <property type="entry name" value="Ppantetheine_attach_site"/>
</dbReference>
<feature type="region of interest" description="Disordered" evidence="10">
    <location>
        <begin position="479"/>
        <end position="506"/>
    </location>
</feature>
<keyword evidence="8" id="KW-0012">Acyltransferase</keyword>
<dbReference type="InterPro" id="IPR020806">
    <property type="entry name" value="PKS_PP-bd"/>
</dbReference>
<dbReference type="SMART" id="SM00822">
    <property type="entry name" value="PKS_KR"/>
    <property type="match status" value="1"/>
</dbReference>
<evidence type="ECO:0000256" key="7">
    <source>
        <dbReference type="ARBA" id="ARBA00023268"/>
    </source>
</evidence>
<feature type="active site" description="Proton donor; for dehydratase activity" evidence="9">
    <location>
        <position position="1239"/>
    </location>
</feature>
<dbReference type="PROSITE" id="PS00012">
    <property type="entry name" value="PHOSPHOPANTETHEINE"/>
    <property type="match status" value="1"/>
</dbReference>
<dbReference type="Pfam" id="PF00698">
    <property type="entry name" value="Acyl_transf_1"/>
    <property type="match status" value="1"/>
</dbReference>
<dbReference type="InterPro" id="IPR011032">
    <property type="entry name" value="GroES-like_sf"/>
</dbReference>
<keyword evidence="6" id="KW-0560">Oxidoreductase</keyword>
<dbReference type="PROSITE" id="PS52004">
    <property type="entry name" value="KS3_2"/>
    <property type="match status" value="1"/>
</dbReference>
<keyword evidence="4" id="KW-0808">Transferase</keyword>
<dbReference type="InterPro" id="IPR056501">
    <property type="entry name" value="NAD-bd_HRPKS_sdrA"/>
</dbReference>
<dbReference type="Gene3D" id="3.40.47.10">
    <property type="match status" value="1"/>
</dbReference>
<dbReference type="GO" id="GO:0032259">
    <property type="term" value="P:methylation"/>
    <property type="evidence" value="ECO:0007669"/>
    <property type="project" value="UniProtKB-KW"/>
</dbReference>
<dbReference type="InterPro" id="IPR029063">
    <property type="entry name" value="SAM-dependent_MTases_sf"/>
</dbReference>
<dbReference type="CDD" id="cd02440">
    <property type="entry name" value="AdoMet_MTases"/>
    <property type="match status" value="1"/>
</dbReference>
<keyword evidence="5" id="KW-0521">NADP</keyword>
<dbReference type="GO" id="GO:0004315">
    <property type="term" value="F:3-oxoacyl-[acyl-carrier-protein] synthase activity"/>
    <property type="evidence" value="ECO:0007669"/>
    <property type="project" value="InterPro"/>
</dbReference>
<evidence type="ECO:0000313" key="14">
    <source>
        <dbReference type="EMBL" id="TQN68889.1"/>
    </source>
</evidence>
<dbReference type="GO" id="GO:0030639">
    <property type="term" value="P:polyketide biosynthetic process"/>
    <property type="evidence" value="ECO:0007669"/>
    <property type="project" value="UniProtKB-ARBA"/>
</dbReference>
<dbReference type="FunFam" id="3.40.50.720:FF:000209">
    <property type="entry name" value="Polyketide synthase Pks12"/>
    <property type="match status" value="1"/>
</dbReference>
<dbReference type="PROSITE" id="PS50075">
    <property type="entry name" value="CARRIER"/>
    <property type="match status" value="1"/>
</dbReference>
<dbReference type="InterPro" id="IPR049551">
    <property type="entry name" value="PKS_DH_C"/>
</dbReference>
<dbReference type="SMART" id="SM00825">
    <property type="entry name" value="PKS_KS"/>
    <property type="match status" value="1"/>
</dbReference>
<keyword evidence="3" id="KW-0489">Methyltransferase</keyword>
<dbReference type="Gene3D" id="3.10.129.110">
    <property type="entry name" value="Polyketide synthase dehydratase"/>
    <property type="match status" value="1"/>
</dbReference>
<evidence type="ECO:0000256" key="5">
    <source>
        <dbReference type="ARBA" id="ARBA00022857"/>
    </source>
</evidence>
<dbReference type="InterPro" id="IPR032821">
    <property type="entry name" value="PKS_assoc"/>
</dbReference>
<evidence type="ECO:0000256" key="3">
    <source>
        <dbReference type="ARBA" id="ARBA00022603"/>
    </source>
</evidence>
<dbReference type="SMART" id="SM00829">
    <property type="entry name" value="PKS_ER"/>
    <property type="match status" value="1"/>
</dbReference>
<dbReference type="Pfam" id="PF16197">
    <property type="entry name" value="KAsynt_C_assoc"/>
    <property type="match status" value="1"/>
</dbReference>
<dbReference type="SMART" id="SM00823">
    <property type="entry name" value="PKS_PP"/>
    <property type="match status" value="1"/>
</dbReference>
<dbReference type="Pfam" id="PF21089">
    <property type="entry name" value="PKS_DH_N"/>
    <property type="match status" value="1"/>
</dbReference>
<dbReference type="InterPro" id="IPR009081">
    <property type="entry name" value="PP-bd_ACP"/>
</dbReference>
<dbReference type="GO" id="GO:1901336">
    <property type="term" value="P:lactone biosynthetic process"/>
    <property type="evidence" value="ECO:0007669"/>
    <property type="project" value="UniProtKB-ARBA"/>
</dbReference>
<dbReference type="Pfam" id="PF02801">
    <property type="entry name" value="Ketoacyl-synt_C"/>
    <property type="match status" value="1"/>
</dbReference>
<evidence type="ECO:0000256" key="8">
    <source>
        <dbReference type="ARBA" id="ARBA00023315"/>
    </source>
</evidence>
<comment type="caution">
    <text evidence="14">The sequence shown here is derived from an EMBL/GenBank/DDBJ whole genome shotgun (WGS) entry which is preliminary data.</text>
</comment>
<dbReference type="InterPro" id="IPR049900">
    <property type="entry name" value="PKS_mFAS_DH"/>
</dbReference>
<keyword evidence="15" id="KW-1185">Reference proteome</keyword>
<evidence type="ECO:0000256" key="6">
    <source>
        <dbReference type="ARBA" id="ARBA00023002"/>
    </source>
</evidence>
<evidence type="ECO:0000256" key="4">
    <source>
        <dbReference type="ARBA" id="ARBA00022679"/>
    </source>
</evidence>
<sequence length="2674" mass="289887">MPPSSAEQVMPIAIVGIAGRFPGDAENPQKLWDMLAEGRSALSDVPGDRFNVDAFYHPHNERQGTINVRKAHFMNRDISAFDAPFFNMPVAEAKAMDPQQRMALECTYEALENAGIAMEKVDGSNTSCFVGCFTRDYSDMLACDREDLPLYHGTGTGSAIMSNRISWFFNMKGPSISLDTACSSSMAALHLGCQSLRTGETTMSVVGGTNLMLLPDIMGAMTRLHFLSPDGKCQSFDHKGNGYARGEGAGFCILKPLHLALKDGDVIRGVIRNTAVNQDGHTPGITLPAADAQEALIRRIYAEAGLSLADTTYVEAHGTGTPAGDPVEAAALAATFGSARRAGDPVYMGSVKSNVGHLEGGSGLVQVIKAVLMLEQGKIPPSLYYEKPNPRIPMHDWNLRVPTELLPWPAAGLRRISINSFGYGGTNAHCILDDAYHYLKANGLAGNHNVQAADGASPTLSDDSGVSLIEGVDRLTTLEGGGGGEDLSGYRLDAHASSSPKPQLLTWSSHDQAGIGRTSTAYASYLASKLGSDEKEEEKEKQAPEVFERLVNTLTTRRSRLPWKSFAIASTCKEAVSALEEPVAEPVRSANGKKVRLAFVFTGQGAQWFAMGRELFSMPVFRESIEAADAYMREMGASWSLVAELWRDEETSQVGLAHISQPVCTALQVALVDLLRHWNVVPGAVIGHSSGEIAAAYAKGALTRRDAWAIAYHRGRLVRSVKLDGAMLATSLGPEEAESYIERHAKGWTVVVACVNSPSSTTLSGDADAIDELFSRVKDDGHFARRLKVDVAYHSPHMQAVAEEYRRSLARVAPLVPEDPRAPKMFSSLRPGIVASEQLGPDYWVDNMVSRVDFSGGMMAMMGGGAKDRPRAARRTAGGGGGGAAGKKAEVDNMMIEIGPHGALHGPLHQIFTHGADKNNSSASVTDLSYRSVLERGKNAAETALTLAGKLFQLGYPINIEAVNGNSSSSSSSESGAFLVDLPPFSWNHELKYWSESHTARAHRFRKHPRKDLFGSETLEAIDREPRYRNILKLVEVPWVQYHKVQGSILYPAAGMMIMAIEALCQKADENQTVQGYELRDVIIGKALVVPQDEDGVETMLTVKPSRLGSRANNASSVWQEFQLYSRKESWELNCSGLIRIRYEAPAHSSFADEDRILAAQYAEQGRSIAEACSRHQNPRQFYGNLESIGLHYGPVFQGLTSIRKGDHQAACTIEIQDTRATMPHRFEYPHVIHPATLDSVIQMALPSCSAVDEDLSAAMVPTSIGRLYVSASMPSTPGVRLPGFSCAKDAATGGREGLVVLADEGWSKPLVVFEGIKSASLASSSSMADGNAADMLKLRKLTSVFHWQQDISMLEPAQIRKLCAERVGDLGQVDRSVLQELEMACLIYIKRVMRECPAEEAASFAWNFKLYWEYMKRCYEMGRRGELCYQSAGSGSVSESGSSTGTGSGSGSGSGSGWLDMTPEAEAELLARVSRSSTDGAALVEHGEHLPQILRGEIPPLQILMRDNFLHNFYKDGLGTQQHYAQMAYYVELMAHKNPNMRILEIGGGTGGASLPVLQALGGGADGSAPRFESYTFTDISAGYFEKAREKLAPWVPFMEFARLNIEEDPAAQQFEEGAYDLIIASNVLHATRFIGKTLENTRKLLKPTGKLVLSEITNPSQKMRFHMIVGSLEGWWYGEEDGRHFGPTLTVDEWDKEMLASGFTGVDMDFSNFQDERDLSLSVMVTTANQPPAVPVPCEALVVLPNHADSDVSAFAEKLSERLANNGCSVLLRRLHETTDLELQNRSSLLLLDAPADKPFLPTVSAEDWDALRRIVLSSRDAVYVTRGGTVHSENPSANLMSGMARSIRSENPGLGLTTLDVDHDAPMNADGMVEAVYKTFCKACDSKDAERPDWEVAVRDGMPMVQRIVLDKGMNDLITDLNAPPTPREMPFRQEGRPLTMAVGTPGRLDTLHFRDDPRAAAATAAAQPLAENGVEIRVRAVGLNFKDVMVAMGQLEQPALGVDCSGIVDRVGKGVSRVRPGDAVMTWKLGTMGNLVQAEEAMVQLVPDGMDLVTAASLPVIYSTAHHALSNVARLREGESLLIHGAAGGVGQASIILAQHVGAKVLATVSSEEKKQLLMATYGIPAEHIFNSRDTQFVQGVMRLTGSRGVDVVLNSLAGEALRLSWRCIARFGRFVELGQKDIVGNTGLDMEPFLRNVSFHSVNMLDLLDHDAGAASRVFAEVMDLLRSGVARPVAPVESFPLSRAEEAFRRMQMGKHVGKIVLEARDDDVVLATPPRVAPMAFRPDATYVIAGGSGGLGRCIAEWMARSGARNILMLSRSGDRKHTVRELLGRLEKQGVRAAAMECDVGDEAQLLACLDRCRAESWPRVRGVVQGAMVLQDAIYQGMTRDQFLGATQCKVQGSWHLHEHLPRDMDFFVLLSSSVGIAGSRAQGNYSAGNAYQDALAHHRRGRGLPACSIDVGMVLGVGFLAEETTGDRVHENTRSWSFIGIREREFLAILQAAMTGESAATATATATAPTQMITGLGTGGMMALGSEKYPWWFNDAKFAHIVQVDTHHVVQEKKDDAGRLRDELAAATGLEGAAEVVAAALVQKLARSMMVSAENIETSRPVSSYGVDSLLAVELRSWIYEELQADVSVFDLLSNVAISSLARTIVAGSKVVSKAVKEA</sequence>
<gene>
    <name evidence="14" type="primary">Alt5-2</name>
    <name evidence="14" type="ORF">CSHISOI_06572</name>
</gene>
<dbReference type="InterPro" id="IPR001227">
    <property type="entry name" value="Ac_transferase_dom_sf"/>
</dbReference>
<feature type="active site" description="Proton acceptor; for dehydratase activity" evidence="9">
    <location>
        <position position="1043"/>
    </location>
</feature>
<dbReference type="GO" id="GO:0016491">
    <property type="term" value="F:oxidoreductase activity"/>
    <property type="evidence" value="ECO:0007669"/>
    <property type="project" value="UniProtKB-KW"/>
</dbReference>
<keyword evidence="7" id="KW-0511">Multifunctional enzyme</keyword>
<dbReference type="Gene3D" id="3.40.366.10">
    <property type="entry name" value="Malonyl-Coenzyme A Acyl Carrier Protein, domain 2"/>
    <property type="match status" value="1"/>
</dbReference>
<feature type="region of interest" description="C-terminal hotdog fold" evidence="9">
    <location>
        <begin position="1174"/>
        <end position="1328"/>
    </location>
</feature>
<evidence type="ECO:0000256" key="1">
    <source>
        <dbReference type="ARBA" id="ARBA00022450"/>
    </source>
</evidence>
<dbReference type="PANTHER" id="PTHR43775">
    <property type="entry name" value="FATTY ACID SYNTHASE"/>
    <property type="match status" value="1"/>
</dbReference>
<dbReference type="SMART" id="SM00826">
    <property type="entry name" value="PKS_DH"/>
    <property type="match status" value="1"/>
</dbReference>
<protein>
    <submittedName>
        <fullName evidence="14">Highly reducing polyketide synthase alt5</fullName>
    </submittedName>
</protein>
<dbReference type="Pfam" id="PF08659">
    <property type="entry name" value="KR"/>
    <property type="match status" value="1"/>
</dbReference>
<dbReference type="Pfam" id="PF14765">
    <property type="entry name" value="PS-DH"/>
    <property type="match status" value="1"/>
</dbReference>
<dbReference type="InterPro" id="IPR014031">
    <property type="entry name" value="Ketoacyl_synth_C"/>
</dbReference>
<dbReference type="SUPFAM" id="SSF52151">
    <property type="entry name" value="FabD/lysophospholipase-like"/>
    <property type="match status" value="1"/>
</dbReference>
<feature type="region of interest" description="Disordered" evidence="10">
    <location>
        <begin position="865"/>
        <end position="886"/>
    </location>
</feature>
<dbReference type="InterPro" id="IPR057326">
    <property type="entry name" value="KR_dom"/>
</dbReference>
<dbReference type="SUPFAM" id="SSF47336">
    <property type="entry name" value="ACP-like"/>
    <property type="match status" value="1"/>
</dbReference>
<dbReference type="InterPro" id="IPR050091">
    <property type="entry name" value="PKS_NRPS_Biosynth_Enz"/>
</dbReference>
<feature type="domain" description="PKS/mFAS DH" evidence="13">
    <location>
        <begin position="1011"/>
        <end position="1328"/>
    </location>
</feature>
<dbReference type="Gene3D" id="1.10.1200.10">
    <property type="entry name" value="ACP-like"/>
    <property type="match status" value="1"/>
</dbReference>
<evidence type="ECO:0000313" key="15">
    <source>
        <dbReference type="Proteomes" id="UP000326340"/>
    </source>
</evidence>
<dbReference type="SMART" id="SM00827">
    <property type="entry name" value="PKS_AT"/>
    <property type="match status" value="1"/>
</dbReference>
<dbReference type="SUPFAM" id="SSF55048">
    <property type="entry name" value="Probable ACP-binding domain of malonyl-CoA ACP transacylase"/>
    <property type="match status" value="1"/>
</dbReference>
<dbReference type="PANTHER" id="PTHR43775:SF29">
    <property type="entry name" value="ASPERFURANONE POLYKETIDE SYNTHASE AFOG-RELATED"/>
    <property type="match status" value="1"/>
</dbReference>
<organism evidence="14 15">
    <name type="scientific">Colletotrichum shisoi</name>
    <dbReference type="NCBI Taxonomy" id="2078593"/>
    <lineage>
        <taxon>Eukaryota</taxon>
        <taxon>Fungi</taxon>
        <taxon>Dikarya</taxon>
        <taxon>Ascomycota</taxon>
        <taxon>Pezizomycotina</taxon>
        <taxon>Sordariomycetes</taxon>
        <taxon>Hypocreomycetidae</taxon>
        <taxon>Glomerellales</taxon>
        <taxon>Glomerellaceae</taxon>
        <taxon>Colletotrichum</taxon>
        <taxon>Colletotrichum destructivum species complex</taxon>
    </lineage>
</organism>
<dbReference type="InterPro" id="IPR049552">
    <property type="entry name" value="PKS_DH_N"/>
</dbReference>
<dbReference type="InterPro" id="IPR013217">
    <property type="entry name" value="Methyltransf_12"/>
</dbReference>